<accession>A0ABN7W6X6</accession>
<comment type="caution">
    <text evidence="2">The sequence shown here is derived from an EMBL/GenBank/DDBJ whole genome shotgun (WGS) entry which is preliminary data.</text>
</comment>
<keyword evidence="1" id="KW-0175">Coiled coil</keyword>
<sequence>MSSKVEAKTLPCLFVSFVEKYPGSDLLERITKCKPGEKQQWRNASANTATKLFTELAKYFPELTSYLDFLSSYSLCEWHYNSIVAKPSLLNQLTNKSVFLNLDESERKRLKLSNEKRFADFGAQVEPTSIDFEVQVSLPDPIYERLLGRINRLKNANRQLLAENKQLDESSNIANTNEKSLVINSYTFRESSKQWSAHKVYILQVFVPNPIGVNSNLIANVRKVLKHIKKISGVKKNSRALYKEMNMLKAFVELNWDIDIKDFAQCQGYRTENQLQFFKKCSDHHKSWDSIYDGEQMLRLRPEIYNLIQERIVTSRSKLSNQHQGHDVILEEINKSLKSLIPPIPSQRHWEIAARNCTNYISESRRFQVQIRKSQFVNPNIDNRIFHNMSGEWMLSEEMKRFSEIACSKRIEFINAKLIKKISLGVWHPIPITCEEADLQKIDSSLTRPQILSIINSLIPFLDDVDRSHFQ</sequence>
<reference evidence="2 3" key="1">
    <citation type="submission" date="2021-06" db="EMBL/GenBank/DDBJ databases">
        <authorList>
            <person name="Kallberg Y."/>
            <person name="Tangrot J."/>
            <person name="Rosling A."/>
        </authorList>
    </citation>
    <scope>NUCLEOTIDE SEQUENCE [LARGE SCALE GENOMIC DNA]</scope>
    <source>
        <strain evidence="2 3">120-4 pot B 10/14</strain>
    </source>
</reference>
<evidence type="ECO:0000313" key="2">
    <source>
        <dbReference type="EMBL" id="CAG8819632.1"/>
    </source>
</evidence>
<feature type="coiled-coil region" evidence="1">
    <location>
        <begin position="143"/>
        <end position="173"/>
    </location>
</feature>
<gene>
    <name evidence="2" type="ORF">GMARGA_LOCUS27359</name>
</gene>
<proteinExistence type="predicted"/>
<organism evidence="2 3">
    <name type="scientific">Gigaspora margarita</name>
    <dbReference type="NCBI Taxonomy" id="4874"/>
    <lineage>
        <taxon>Eukaryota</taxon>
        <taxon>Fungi</taxon>
        <taxon>Fungi incertae sedis</taxon>
        <taxon>Mucoromycota</taxon>
        <taxon>Glomeromycotina</taxon>
        <taxon>Glomeromycetes</taxon>
        <taxon>Diversisporales</taxon>
        <taxon>Gigasporaceae</taxon>
        <taxon>Gigaspora</taxon>
    </lineage>
</organism>
<evidence type="ECO:0000256" key="1">
    <source>
        <dbReference type="SAM" id="Coils"/>
    </source>
</evidence>
<name>A0ABN7W6X6_GIGMA</name>
<dbReference type="EMBL" id="CAJVQB010033346">
    <property type="protein sequence ID" value="CAG8819632.1"/>
    <property type="molecule type" value="Genomic_DNA"/>
</dbReference>
<keyword evidence="3" id="KW-1185">Reference proteome</keyword>
<protein>
    <submittedName>
        <fullName evidence="2">8198_t:CDS:1</fullName>
    </submittedName>
</protein>
<dbReference type="Proteomes" id="UP000789901">
    <property type="component" value="Unassembled WGS sequence"/>
</dbReference>
<evidence type="ECO:0000313" key="3">
    <source>
        <dbReference type="Proteomes" id="UP000789901"/>
    </source>
</evidence>
<feature type="non-terminal residue" evidence="2">
    <location>
        <position position="471"/>
    </location>
</feature>